<keyword evidence="6 14" id="KW-0032">Aminotransferase</keyword>
<dbReference type="GO" id="GO:0046416">
    <property type="term" value="P:D-amino acid metabolic process"/>
    <property type="evidence" value="ECO:0007669"/>
    <property type="project" value="InterPro"/>
</dbReference>
<dbReference type="GO" id="GO:0005829">
    <property type="term" value="C:cytosol"/>
    <property type="evidence" value="ECO:0007669"/>
    <property type="project" value="TreeGrafter"/>
</dbReference>
<dbReference type="OrthoDB" id="9805628at2"/>
<dbReference type="InterPro" id="IPR036038">
    <property type="entry name" value="Aminotransferase-like"/>
</dbReference>
<evidence type="ECO:0000256" key="6">
    <source>
        <dbReference type="ARBA" id="ARBA00022576"/>
    </source>
</evidence>
<comment type="cofactor">
    <cofactor evidence="1">
        <name>pyridoxal 5'-phosphate</name>
        <dbReference type="ChEBI" id="CHEBI:597326"/>
    </cofactor>
</comment>
<dbReference type="GO" id="GO:0046394">
    <property type="term" value="P:carboxylic acid biosynthetic process"/>
    <property type="evidence" value="ECO:0007669"/>
    <property type="project" value="UniProtKB-ARBA"/>
</dbReference>
<dbReference type="FunFam" id="3.20.10.10:FF:000002">
    <property type="entry name" value="D-alanine aminotransferase"/>
    <property type="match status" value="1"/>
</dbReference>
<evidence type="ECO:0000256" key="1">
    <source>
        <dbReference type="ARBA" id="ARBA00001933"/>
    </source>
</evidence>
<dbReference type="Gene3D" id="3.20.10.10">
    <property type="entry name" value="D-amino Acid Aminotransferase, subunit A, domain 2"/>
    <property type="match status" value="1"/>
</dbReference>
<dbReference type="GO" id="GO:0030170">
    <property type="term" value="F:pyridoxal phosphate binding"/>
    <property type="evidence" value="ECO:0007669"/>
    <property type="project" value="InterPro"/>
</dbReference>
<evidence type="ECO:0000256" key="13">
    <source>
        <dbReference type="ARBA" id="ARBA00047911"/>
    </source>
</evidence>
<keyword evidence="8" id="KW-0663">Pyridoxal phosphate</keyword>
<dbReference type="PANTHER" id="PTHR42743">
    <property type="entry name" value="AMINO-ACID AMINOTRANSFERASE"/>
    <property type="match status" value="1"/>
</dbReference>
<accession>A0A3E0IR11</accession>
<dbReference type="Gene3D" id="3.30.470.10">
    <property type="match status" value="1"/>
</dbReference>
<name>A0A3E0IR11_9STAP</name>
<evidence type="ECO:0000256" key="10">
    <source>
        <dbReference type="ARBA" id="ARBA00030138"/>
    </source>
</evidence>
<evidence type="ECO:0000256" key="3">
    <source>
        <dbReference type="ARBA" id="ARBA00011738"/>
    </source>
</evidence>
<proteinExistence type="inferred from homology"/>
<evidence type="ECO:0000313" key="14">
    <source>
        <dbReference type="EMBL" id="REH98182.1"/>
    </source>
</evidence>
<dbReference type="NCBIfam" id="TIGR01121">
    <property type="entry name" value="D_amino_aminoT"/>
    <property type="match status" value="1"/>
</dbReference>
<dbReference type="InterPro" id="IPR001544">
    <property type="entry name" value="Aminotrans_IV"/>
</dbReference>
<dbReference type="RefSeq" id="WP_115940070.1">
    <property type="nucleotide sequence ID" value="NZ_CAJUZQ010000002.1"/>
</dbReference>
<gene>
    <name evidence="14" type="primary">dat</name>
    <name evidence="14" type="ORF">DOS83_03840</name>
</gene>
<evidence type="ECO:0000256" key="11">
    <source>
        <dbReference type="ARBA" id="ARBA00033316"/>
    </source>
</evidence>
<dbReference type="Proteomes" id="UP000256562">
    <property type="component" value="Unassembled WGS sequence"/>
</dbReference>
<comment type="caution">
    <text evidence="14">The sequence shown here is derived from an EMBL/GenBank/DDBJ whole genome shotgun (WGS) entry which is preliminary data.</text>
</comment>
<evidence type="ECO:0000313" key="15">
    <source>
        <dbReference type="Proteomes" id="UP000256562"/>
    </source>
</evidence>
<organism evidence="14 15">
    <name type="scientific">Staphylococcus felis</name>
    <dbReference type="NCBI Taxonomy" id="46127"/>
    <lineage>
        <taxon>Bacteria</taxon>
        <taxon>Bacillati</taxon>
        <taxon>Bacillota</taxon>
        <taxon>Bacilli</taxon>
        <taxon>Bacillales</taxon>
        <taxon>Staphylococcaceae</taxon>
        <taxon>Staphylococcus</taxon>
    </lineage>
</organism>
<evidence type="ECO:0000256" key="8">
    <source>
        <dbReference type="ARBA" id="ARBA00022898"/>
    </source>
</evidence>
<comment type="catalytic activity">
    <reaction evidence="13">
        <text>D-alanine + 2-oxoglutarate = D-glutamate + pyruvate</text>
        <dbReference type="Rhea" id="RHEA:15869"/>
        <dbReference type="ChEBI" id="CHEBI:15361"/>
        <dbReference type="ChEBI" id="CHEBI:16810"/>
        <dbReference type="ChEBI" id="CHEBI:29986"/>
        <dbReference type="ChEBI" id="CHEBI:57416"/>
        <dbReference type="EC" id="2.6.1.21"/>
    </reaction>
</comment>
<keyword evidence="7 14" id="KW-0808">Transferase</keyword>
<dbReference type="Pfam" id="PF01063">
    <property type="entry name" value="Aminotran_4"/>
    <property type="match status" value="1"/>
</dbReference>
<reference evidence="14 15" key="1">
    <citation type="journal article" date="2018" name="Vet. Microbiol.">
        <title>Characterisation of Staphylococcus felis isolated from cats using whole genome sequencing.</title>
        <authorList>
            <person name="Worthing K."/>
            <person name="Pang S."/>
            <person name="Trott D.J."/>
            <person name="Abraham S."/>
            <person name="Coombs G.W."/>
            <person name="Jordan D."/>
            <person name="McIntyre L."/>
            <person name="Davies M.R."/>
            <person name="Norris J."/>
        </authorList>
    </citation>
    <scope>NUCLEOTIDE SEQUENCE [LARGE SCALE GENOMIC DNA]</scope>
    <source>
        <strain evidence="14 15">F9</strain>
    </source>
</reference>
<dbReference type="PANTHER" id="PTHR42743:SF10">
    <property type="entry name" value="D-ALANINE AMINOTRANSFERASE"/>
    <property type="match status" value="1"/>
</dbReference>
<sequence>MNKILLNGKFVDEHEATVAYNDRGYNFGDGIYEYIRIYDGKLFTAREHFERMLRSASEIGLDLNDSVDDLISLVRELAEINHVSNGGIYIQATRGISPRNHAFPTPPVEPVITGFATAYQRPFKELNEGVSVVTTEDIRWLRCDIKSLNLLGNVLAKEYATKYNAVEAIQHREGIVTEGASSNAYAIKDGIVYSHPTNHLILNGITRQVIKWICEDENIIFKDEAFTVDFLKDADEVFISSTSAEVMPVVKIDGEDVNDGNVGAITRQLQKGFERYIDSHSVS</sequence>
<comment type="function">
    <text evidence="9">Acts on the D-isomers of alanine, leucine, aspartate, glutamate, aminobutyrate, norvaline and asparagine. The enzyme transfers an amino group from a substrate D-amino acid to the pyridoxal phosphate cofactor to form pyridoxamine and an alpha-keto acid in the first half-reaction. The second half-reaction is the reverse of the first, transferring the amino group from the pyridoxamine to a second alpha-keto acid to form the product D-amino acid via a ping-pong mechanism. This is an important process in the formation of D-alanine and D-glutamate, which are essential bacterial cell wall components.</text>
</comment>
<evidence type="ECO:0000256" key="5">
    <source>
        <dbReference type="ARBA" id="ARBA00021779"/>
    </source>
</evidence>
<dbReference type="GO" id="GO:0008652">
    <property type="term" value="P:amino acid biosynthetic process"/>
    <property type="evidence" value="ECO:0007669"/>
    <property type="project" value="UniProtKB-ARBA"/>
</dbReference>
<dbReference type="InterPro" id="IPR043132">
    <property type="entry name" value="BCAT-like_C"/>
</dbReference>
<protein>
    <recommendedName>
        <fullName evidence="5">D-alanine aminotransferase</fullName>
        <ecNumber evidence="4">2.6.1.21</ecNumber>
    </recommendedName>
    <alternativeName>
        <fullName evidence="12">D-amino acid aminotransferase</fullName>
    </alternativeName>
    <alternativeName>
        <fullName evidence="10">D-amino acid transaminase</fullName>
    </alternativeName>
    <alternativeName>
        <fullName evidence="11">D-aspartate aminotransferase</fullName>
    </alternativeName>
</protein>
<dbReference type="EMBL" id="QKXQ01000166">
    <property type="protein sequence ID" value="REH98182.1"/>
    <property type="molecule type" value="Genomic_DNA"/>
</dbReference>
<dbReference type="FunFam" id="3.30.470.10:FF:000009">
    <property type="entry name" value="D-alanine aminotransferase"/>
    <property type="match status" value="1"/>
</dbReference>
<comment type="subunit">
    <text evidence="3">Homodimer.</text>
</comment>
<evidence type="ECO:0000256" key="9">
    <source>
        <dbReference type="ARBA" id="ARBA00025411"/>
    </source>
</evidence>
<dbReference type="CDD" id="cd01558">
    <property type="entry name" value="D-AAT_like"/>
    <property type="match status" value="1"/>
</dbReference>
<dbReference type="InterPro" id="IPR005784">
    <property type="entry name" value="D_amino_transT"/>
</dbReference>
<dbReference type="AlphaFoldDB" id="A0A3E0IR11"/>
<dbReference type="EC" id="2.6.1.21" evidence="4"/>
<dbReference type="InterPro" id="IPR043131">
    <property type="entry name" value="BCAT-like_N"/>
</dbReference>
<evidence type="ECO:0000256" key="12">
    <source>
        <dbReference type="ARBA" id="ARBA00033391"/>
    </source>
</evidence>
<dbReference type="GO" id="GO:0047810">
    <property type="term" value="F:D-alanine-2-oxoglutarate aminotransferase activity"/>
    <property type="evidence" value="ECO:0007669"/>
    <property type="project" value="UniProtKB-EC"/>
</dbReference>
<evidence type="ECO:0000256" key="7">
    <source>
        <dbReference type="ARBA" id="ARBA00022679"/>
    </source>
</evidence>
<dbReference type="SUPFAM" id="SSF56752">
    <property type="entry name" value="D-aminoacid aminotransferase-like PLP-dependent enzymes"/>
    <property type="match status" value="1"/>
</dbReference>
<evidence type="ECO:0000256" key="2">
    <source>
        <dbReference type="ARBA" id="ARBA00009320"/>
    </source>
</evidence>
<dbReference type="InterPro" id="IPR050571">
    <property type="entry name" value="Class-IV_PLP-Dep_Aminotrnsfr"/>
</dbReference>
<comment type="similarity">
    <text evidence="2">Belongs to the class-IV pyridoxal-phosphate-dependent aminotransferase family.</text>
</comment>
<evidence type="ECO:0000256" key="4">
    <source>
        <dbReference type="ARBA" id="ARBA00012874"/>
    </source>
</evidence>